<reference evidence="4 5" key="1">
    <citation type="journal article" date="2016" name="Fungal Biol.">
        <title>The genome of Xylona heveae provides a window into fungal endophytism.</title>
        <authorList>
            <person name="Gazis R."/>
            <person name="Kuo A."/>
            <person name="Riley R."/>
            <person name="LaButti K."/>
            <person name="Lipzen A."/>
            <person name="Lin J."/>
            <person name="Amirebrahimi M."/>
            <person name="Hesse C.N."/>
            <person name="Spatafora J.W."/>
            <person name="Henrissat B."/>
            <person name="Hainaut M."/>
            <person name="Grigoriev I.V."/>
            <person name="Hibbett D.S."/>
        </authorList>
    </citation>
    <scope>NUCLEOTIDE SEQUENCE [LARGE SCALE GENOMIC DNA]</scope>
    <source>
        <strain evidence="4 5">TC161</strain>
    </source>
</reference>
<sequence length="401" mass="43950">MPSGAVSVSSASASKLASCDECRLKKVKCSGEPSGCSRCVREGIPCHYSDRQKMGRPRKRRLTSREDGEEKQDNTSINTTFSKNGHNDKGIHMSNMPNENNLVQNSSPFTPPFSDETLNLLSPTSNFNMGFPSLENFNFSSNNDIHIPSSSSEDVHLSLDPYLNTQKDFSSFQTPSFMQNLPGMDGENSCACLSNLYLAMSELQTVPPDFPFPSTIHLVSKAVPVARGAIDCPICGTKFLLGMPNTMLVISLLSLMASICAKTYEFIDTKADDSKSRGETKLFRMGEMDPQTIHLHTGTADCPMGFNVELEPDEWRHMAKRVVRATVKGKGDGKSGLMGLIAAMEERQKSWHENHVSPIPLVVPNPEQRATSCQGASSAAGTTPVCVRMVHNVRGYLKIFD</sequence>
<feature type="domain" description="Zn(2)-C6 fungal-type" evidence="3">
    <location>
        <begin position="18"/>
        <end position="48"/>
    </location>
</feature>
<dbReference type="OrthoDB" id="4356994at2759"/>
<keyword evidence="1" id="KW-0539">Nucleus</keyword>
<feature type="compositionally biased region" description="Basic and acidic residues" evidence="2">
    <location>
        <begin position="63"/>
        <end position="73"/>
    </location>
</feature>
<organism evidence="4 5">
    <name type="scientific">Xylona heveae (strain CBS 132557 / TC161)</name>
    <dbReference type="NCBI Taxonomy" id="1328760"/>
    <lineage>
        <taxon>Eukaryota</taxon>
        <taxon>Fungi</taxon>
        <taxon>Dikarya</taxon>
        <taxon>Ascomycota</taxon>
        <taxon>Pezizomycotina</taxon>
        <taxon>Xylonomycetes</taxon>
        <taxon>Xylonales</taxon>
        <taxon>Xylonaceae</taxon>
        <taxon>Xylona</taxon>
    </lineage>
</organism>
<dbReference type="InterPro" id="IPR050797">
    <property type="entry name" value="Carb_Metab_Trans_Reg"/>
</dbReference>
<dbReference type="STRING" id="1328760.A0A165JNT0"/>
<dbReference type="AlphaFoldDB" id="A0A165JNT0"/>
<dbReference type="PROSITE" id="PS50048">
    <property type="entry name" value="ZN2_CY6_FUNGAL_2"/>
    <property type="match status" value="1"/>
</dbReference>
<name>A0A165JNT0_XYLHT</name>
<dbReference type="OMA" id="PKRHAAC"/>
<proteinExistence type="predicted"/>
<dbReference type="GeneID" id="28894231"/>
<dbReference type="GO" id="GO:0008270">
    <property type="term" value="F:zinc ion binding"/>
    <property type="evidence" value="ECO:0007669"/>
    <property type="project" value="InterPro"/>
</dbReference>
<evidence type="ECO:0000256" key="2">
    <source>
        <dbReference type="SAM" id="MobiDB-lite"/>
    </source>
</evidence>
<protein>
    <recommendedName>
        <fullName evidence="3">Zn(2)-C6 fungal-type domain-containing protein</fullName>
    </recommendedName>
</protein>
<dbReference type="PANTHER" id="PTHR31668">
    <property type="entry name" value="GLUCOSE TRANSPORT TRANSCRIPTION REGULATOR RGT1-RELATED-RELATED"/>
    <property type="match status" value="1"/>
</dbReference>
<dbReference type="Pfam" id="PF00172">
    <property type="entry name" value="Zn_clus"/>
    <property type="match status" value="1"/>
</dbReference>
<evidence type="ECO:0000259" key="3">
    <source>
        <dbReference type="PROSITE" id="PS50048"/>
    </source>
</evidence>
<dbReference type="Proteomes" id="UP000076632">
    <property type="component" value="Unassembled WGS sequence"/>
</dbReference>
<dbReference type="InterPro" id="IPR001138">
    <property type="entry name" value="Zn2Cys6_DnaBD"/>
</dbReference>
<dbReference type="Gene3D" id="4.10.240.10">
    <property type="entry name" value="Zn(2)-C6 fungal-type DNA-binding domain"/>
    <property type="match status" value="1"/>
</dbReference>
<dbReference type="SUPFAM" id="SSF57701">
    <property type="entry name" value="Zn2/Cys6 DNA-binding domain"/>
    <property type="match status" value="1"/>
</dbReference>
<dbReference type="SMART" id="SM00066">
    <property type="entry name" value="GAL4"/>
    <property type="match status" value="1"/>
</dbReference>
<accession>A0A165JNT0</accession>
<evidence type="ECO:0000256" key="1">
    <source>
        <dbReference type="ARBA" id="ARBA00023242"/>
    </source>
</evidence>
<dbReference type="EMBL" id="KV407454">
    <property type="protein sequence ID" value="KZF26461.1"/>
    <property type="molecule type" value="Genomic_DNA"/>
</dbReference>
<dbReference type="InParanoid" id="A0A165JNT0"/>
<dbReference type="InterPro" id="IPR036864">
    <property type="entry name" value="Zn2-C6_fun-type_DNA-bd_sf"/>
</dbReference>
<dbReference type="GO" id="GO:0000981">
    <property type="term" value="F:DNA-binding transcription factor activity, RNA polymerase II-specific"/>
    <property type="evidence" value="ECO:0007669"/>
    <property type="project" value="InterPro"/>
</dbReference>
<evidence type="ECO:0000313" key="5">
    <source>
        <dbReference type="Proteomes" id="UP000076632"/>
    </source>
</evidence>
<feature type="region of interest" description="Disordered" evidence="2">
    <location>
        <begin position="48"/>
        <end position="86"/>
    </location>
</feature>
<gene>
    <name evidence="4" type="ORF">L228DRAFT_12960</name>
</gene>
<dbReference type="RefSeq" id="XP_018192016.1">
    <property type="nucleotide sequence ID" value="XM_018329094.1"/>
</dbReference>
<evidence type="ECO:0000313" key="4">
    <source>
        <dbReference type="EMBL" id="KZF26461.1"/>
    </source>
</evidence>
<dbReference type="PROSITE" id="PS00463">
    <property type="entry name" value="ZN2_CY6_FUNGAL_1"/>
    <property type="match status" value="1"/>
</dbReference>
<dbReference type="CDD" id="cd00067">
    <property type="entry name" value="GAL4"/>
    <property type="match status" value="1"/>
</dbReference>
<feature type="compositionally biased region" description="Polar residues" evidence="2">
    <location>
        <begin position="74"/>
        <end position="84"/>
    </location>
</feature>
<keyword evidence="5" id="KW-1185">Reference proteome</keyword>